<evidence type="ECO:0000313" key="1">
    <source>
        <dbReference type="EMBL" id="MBP2378969.1"/>
    </source>
</evidence>
<protein>
    <submittedName>
        <fullName evidence="1">Uncharacterized protein</fullName>
    </submittedName>
</protein>
<comment type="caution">
    <text evidence="1">The sequence shown here is derived from an EMBL/GenBank/DDBJ whole genome shotgun (WGS) entry which is preliminary data.</text>
</comment>
<organism evidence="1 2">
    <name type="scientific">Microbacterium phyllosphaerae</name>
    <dbReference type="NCBI Taxonomy" id="124798"/>
    <lineage>
        <taxon>Bacteria</taxon>
        <taxon>Bacillati</taxon>
        <taxon>Actinomycetota</taxon>
        <taxon>Actinomycetes</taxon>
        <taxon>Micrococcales</taxon>
        <taxon>Microbacteriaceae</taxon>
        <taxon>Microbacterium</taxon>
    </lineage>
</organism>
<reference evidence="1 2" key="1">
    <citation type="submission" date="2021-03" db="EMBL/GenBank/DDBJ databases">
        <title>Sequencing the genomes of 1000 actinobacteria strains.</title>
        <authorList>
            <person name="Klenk H.-P."/>
        </authorList>
    </citation>
    <scope>NUCLEOTIDE SEQUENCE [LARGE SCALE GENOMIC DNA]</scope>
    <source>
        <strain evidence="1 2">DSM 13468</strain>
    </source>
</reference>
<gene>
    <name evidence="1" type="ORF">JOF42_002464</name>
</gene>
<dbReference type="RefSeq" id="WP_210098114.1">
    <property type="nucleotide sequence ID" value="NZ_BAAAIO010000003.1"/>
</dbReference>
<proteinExistence type="predicted"/>
<dbReference type="EMBL" id="JAGIOA010000001">
    <property type="protein sequence ID" value="MBP2378969.1"/>
    <property type="molecule type" value="Genomic_DNA"/>
</dbReference>
<keyword evidence="2" id="KW-1185">Reference proteome</keyword>
<dbReference type="Proteomes" id="UP000703720">
    <property type="component" value="Unassembled WGS sequence"/>
</dbReference>
<sequence length="171" mass="18073">MVDLRSRTHGPGATQGVNLVVMAYDDRVVSDQDGAVTYYLDARVHPADRRAPGQTNLALVSKTSAEAVTRFPNSARYSPLQLASIVETAAGNTAALTDPTGSVIGMAYGVRADLLINDGEVVVNTKTLSTTELSVRADEDGMDIRAQIRVSVMSARKAREAVRAGAVAQTV</sequence>
<accession>A0ABS4WTY0</accession>
<evidence type="ECO:0000313" key="2">
    <source>
        <dbReference type="Proteomes" id="UP000703720"/>
    </source>
</evidence>
<name>A0ABS4WTY0_9MICO</name>